<dbReference type="OrthoDB" id="18536at2157"/>
<dbReference type="Gene3D" id="3.40.50.150">
    <property type="entry name" value="Vaccinia Virus protein VP39"/>
    <property type="match status" value="1"/>
</dbReference>
<reference evidence="3 4" key="2">
    <citation type="journal article" date="2020" name="Int. J. Syst. Evol. Microbiol.">
        <title>Sulfuracidifex tepidarius gen. nov., sp. nov. and transfer of Sulfolobus metallicus Huber and Stetter 1992 to the genus Sulfuracidifex as Sulfuracidifex metallicus comb. nov.</title>
        <authorList>
            <person name="Itoh T."/>
            <person name="Miura T."/>
            <person name="Sakai H.D."/>
            <person name="Kato S."/>
            <person name="Ohkuma M."/>
            <person name="Takashina T."/>
        </authorList>
    </citation>
    <scope>NUCLEOTIDE SEQUENCE</scope>
    <source>
        <strain evidence="2 4">IC-006</strain>
        <strain evidence="3">IC-007</strain>
    </source>
</reference>
<dbReference type="InterPro" id="IPR013216">
    <property type="entry name" value="Methyltransf_11"/>
</dbReference>
<dbReference type="STRING" id="1294262.GCA_001316085_00583"/>
<dbReference type="SUPFAM" id="SSF53335">
    <property type="entry name" value="S-adenosyl-L-methionine-dependent methyltransferases"/>
    <property type="match status" value="1"/>
</dbReference>
<evidence type="ECO:0000259" key="1">
    <source>
        <dbReference type="Pfam" id="PF08241"/>
    </source>
</evidence>
<reference evidence="5" key="1">
    <citation type="submission" date="2018-09" db="EMBL/GenBank/DDBJ databases">
        <title>Complete Genome Sequencing of Sulfolobus sp. JCM 16834.</title>
        <authorList>
            <person name="Kato S."/>
            <person name="Itoh T."/>
            <person name="Ohkuma M."/>
        </authorList>
    </citation>
    <scope>NUCLEOTIDE SEQUENCE [LARGE SCALE GENOMIC DNA]</scope>
    <source>
        <strain evidence="5">IC-007</strain>
    </source>
</reference>
<accession>A0A510DVE3</accession>
<accession>A0A510E336</accession>
<evidence type="ECO:0000313" key="4">
    <source>
        <dbReference type="Proteomes" id="UP000322983"/>
    </source>
</evidence>
<gene>
    <name evidence="2" type="ORF">IC006_1469</name>
    <name evidence="3" type="ORF">IC007_1446</name>
</gene>
<dbReference type="CDD" id="cd02440">
    <property type="entry name" value="AdoMet_MTases"/>
    <property type="match status" value="1"/>
</dbReference>
<dbReference type="InterPro" id="IPR029063">
    <property type="entry name" value="SAM-dependent_MTases_sf"/>
</dbReference>
<keyword evidence="4" id="KW-1185">Reference proteome</keyword>
<evidence type="ECO:0000313" key="3">
    <source>
        <dbReference type="EMBL" id="BBG26922.1"/>
    </source>
</evidence>
<dbReference type="AlphaFoldDB" id="A0A510E336"/>
<dbReference type="EMBL" id="AP018930">
    <property type="protein sequence ID" value="BBG26922.1"/>
    <property type="molecule type" value="Genomic_DNA"/>
</dbReference>
<proteinExistence type="predicted"/>
<dbReference type="KEGG" id="step:IC006_1469"/>
<protein>
    <submittedName>
        <fullName evidence="3">Ubiquinone/menaquinone biosynthesis C-methyltransferase UbiE</fullName>
    </submittedName>
</protein>
<dbReference type="GeneID" id="41717784"/>
<name>A0A510E336_9CREN</name>
<dbReference type="RefSeq" id="WP_149528523.1">
    <property type="nucleotide sequence ID" value="NZ_AP018929.1"/>
</dbReference>
<organism evidence="3 5">
    <name type="scientific">Sulfuracidifex tepidarius</name>
    <dbReference type="NCBI Taxonomy" id="1294262"/>
    <lineage>
        <taxon>Archaea</taxon>
        <taxon>Thermoproteota</taxon>
        <taxon>Thermoprotei</taxon>
        <taxon>Sulfolobales</taxon>
        <taxon>Sulfolobaceae</taxon>
        <taxon>Sulfuracidifex</taxon>
    </lineage>
</organism>
<feature type="domain" description="Methyltransferase type 11" evidence="1">
    <location>
        <begin position="41"/>
        <end position="127"/>
    </location>
</feature>
<dbReference type="Pfam" id="PF08241">
    <property type="entry name" value="Methyltransf_11"/>
    <property type="match status" value="1"/>
</dbReference>
<keyword evidence="3" id="KW-0830">Ubiquinone</keyword>
<dbReference type="GO" id="GO:0008757">
    <property type="term" value="F:S-adenosylmethionine-dependent methyltransferase activity"/>
    <property type="evidence" value="ECO:0007669"/>
    <property type="project" value="InterPro"/>
</dbReference>
<dbReference type="EMBL" id="AP018929">
    <property type="protein sequence ID" value="BBG24165.1"/>
    <property type="molecule type" value="Genomic_DNA"/>
</dbReference>
<evidence type="ECO:0000313" key="5">
    <source>
        <dbReference type="Proteomes" id="UP000325030"/>
    </source>
</evidence>
<evidence type="ECO:0000313" key="2">
    <source>
        <dbReference type="EMBL" id="BBG24165.1"/>
    </source>
</evidence>
<dbReference type="Proteomes" id="UP000322983">
    <property type="component" value="Chromosome"/>
</dbReference>
<dbReference type="PANTHER" id="PTHR43591">
    <property type="entry name" value="METHYLTRANSFERASE"/>
    <property type="match status" value="1"/>
</dbReference>
<sequence>MLSPHDSWEIKRKLMLAYDKIKYRRKPFYRILDFSPSPPLLDVGCGGGQNCSILTGYKVCLDISLNQLKEAKNKGCEELVNADMEFLPFRDSYFMTLLFIASLHHLEDPSLALAEAKRVLCKEGKVIATVWGSTLNTNFVKSSSAGDRYFRLYGRGELRKEMENAGFLTVHDEDFFRLSDMNELYVGKA</sequence>
<dbReference type="Proteomes" id="UP000325030">
    <property type="component" value="Chromosome"/>
</dbReference>